<protein>
    <recommendedName>
        <fullName evidence="5">Protein preY, mitochondrial</fullName>
    </recommendedName>
</protein>
<evidence type="ECO:0000256" key="3">
    <source>
        <dbReference type="ARBA" id="ARBA00023128"/>
    </source>
</evidence>
<sequence length="196" mass="22042">MFRNVFGRVLTVNNRILRYGIKVPFVERVPAALPSVRNFSDTKDEVPHSFDTSLLQFLVCPLSKKPLRYEPETNELINEELGIAYPITDGIPNMIPQEARLFQKDANTSTAPTQDVSPCSKPPVIMFSLSTMVGLIPIVSLFGLFYSAAVDENFPEGCTSSSRSVCFYSLLLPITIPVYVFFHVCSWMGIKLFRHN</sequence>
<dbReference type="GO" id="GO:0000506">
    <property type="term" value="C:glycosylphosphatidylinositol-N-acetylglucosaminyltransferase (GPI-GnT) complex"/>
    <property type="evidence" value="ECO:0007669"/>
    <property type="project" value="TreeGrafter"/>
</dbReference>
<evidence type="ECO:0000256" key="6">
    <source>
        <dbReference type="SAM" id="Phobius"/>
    </source>
</evidence>
<name>A0A5C6PDX4_9TELE</name>
<dbReference type="AlphaFoldDB" id="A0A5C6PDX4"/>
<reference evidence="7 8" key="1">
    <citation type="submission" date="2019-04" db="EMBL/GenBank/DDBJ databases">
        <title>Chromosome genome assembly for Takifugu flavidus.</title>
        <authorList>
            <person name="Xiao S."/>
        </authorList>
    </citation>
    <scope>NUCLEOTIDE SEQUENCE [LARGE SCALE GENOMIC DNA]</scope>
    <source>
        <strain evidence="7">HTHZ2018</strain>
        <tissue evidence="7">Muscle</tissue>
    </source>
</reference>
<dbReference type="Pfam" id="PF03966">
    <property type="entry name" value="Trm112p"/>
    <property type="match status" value="1"/>
</dbReference>
<dbReference type="EMBL" id="RHFK02000005">
    <property type="protein sequence ID" value="TWW76477.1"/>
    <property type="molecule type" value="Genomic_DNA"/>
</dbReference>
<dbReference type="InterPro" id="IPR029164">
    <property type="entry name" value="PIG-Y"/>
</dbReference>
<dbReference type="InterPro" id="IPR005651">
    <property type="entry name" value="Trm112-like"/>
</dbReference>
<organism evidence="7 8">
    <name type="scientific">Takifugu flavidus</name>
    <name type="common">sansaifugu</name>
    <dbReference type="NCBI Taxonomy" id="433684"/>
    <lineage>
        <taxon>Eukaryota</taxon>
        <taxon>Metazoa</taxon>
        <taxon>Chordata</taxon>
        <taxon>Craniata</taxon>
        <taxon>Vertebrata</taxon>
        <taxon>Euteleostomi</taxon>
        <taxon>Actinopterygii</taxon>
        <taxon>Neopterygii</taxon>
        <taxon>Teleostei</taxon>
        <taxon>Neoteleostei</taxon>
        <taxon>Acanthomorphata</taxon>
        <taxon>Eupercaria</taxon>
        <taxon>Tetraodontiformes</taxon>
        <taxon>Tetradontoidea</taxon>
        <taxon>Tetraodontidae</taxon>
        <taxon>Takifugu</taxon>
    </lineage>
</organism>
<dbReference type="Pfam" id="PF15159">
    <property type="entry name" value="PIG-Y"/>
    <property type="match status" value="1"/>
</dbReference>
<keyword evidence="6" id="KW-0812">Transmembrane</keyword>
<evidence type="ECO:0000313" key="7">
    <source>
        <dbReference type="EMBL" id="TWW76477.1"/>
    </source>
</evidence>
<dbReference type="GO" id="GO:0005739">
    <property type="term" value="C:mitochondrion"/>
    <property type="evidence" value="ECO:0007669"/>
    <property type="project" value="UniProtKB-SubCell"/>
</dbReference>
<comment type="similarity">
    <text evidence="4">Belongs to the PREY family.</text>
</comment>
<dbReference type="FunFam" id="2.20.25.10:FF:000017">
    <property type="entry name" value="protein preY, mitochondrial"/>
    <property type="match status" value="1"/>
</dbReference>
<dbReference type="Gene3D" id="2.20.25.10">
    <property type="match status" value="1"/>
</dbReference>
<evidence type="ECO:0000256" key="1">
    <source>
        <dbReference type="ARBA" id="ARBA00004173"/>
    </source>
</evidence>
<evidence type="ECO:0000313" key="8">
    <source>
        <dbReference type="Proteomes" id="UP000324091"/>
    </source>
</evidence>
<proteinExistence type="inferred from homology"/>
<feature type="transmembrane region" description="Helical" evidence="6">
    <location>
        <begin position="124"/>
        <end position="147"/>
    </location>
</feature>
<comment type="subcellular location">
    <subcellularLocation>
        <location evidence="1">Mitochondrion</location>
    </subcellularLocation>
</comment>
<accession>A0A5C6PDX4</accession>
<evidence type="ECO:0000256" key="4">
    <source>
        <dbReference type="ARBA" id="ARBA00038479"/>
    </source>
</evidence>
<evidence type="ECO:0000256" key="5">
    <source>
        <dbReference type="ARBA" id="ARBA00040939"/>
    </source>
</evidence>
<keyword evidence="8" id="KW-1185">Reference proteome</keyword>
<keyword evidence="6" id="KW-1133">Transmembrane helix</keyword>
<dbReference type="PANTHER" id="PTHR39235:SF1">
    <property type="entry name" value="PHOSPHATIDYLINOSITOL N-ACETYLGLUCOSAMINYLTRANSFERASE SUBUNIT Y"/>
    <property type="match status" value="1"/>
</dbReference>
<dbReference type="GO" id="GO:0006506">
    <property type="term" value="P:GPI anchor biosynthetic process"/>
    <property type="evidence" value="ECO:0007669"/>
    <property type="project" value="TreeGrafter"/>
</dbReference>
<comment type="caution">
    <text evidence="7">The sequence shown here is derived from an EMBL/GenBank/DDBJ whole genome shotgun (WGS) entry which is preliminary data.</text>
</comment>
<dbReference type="PANTHER" id="PTHR39235">
    <property type="entry name" value="PHOSPHATIDYLINOSITOL N-ACETYLGLUCOSAMINYLTRANSFERASE SUBUNIT Y"/>
    <property type="match status" value="1"/>
</dbReference>
<keyword evidence="6" id="KW-0472">Membrane</keyword>
<dbReference type="Proteomes" id="UP000324091">
    <property type="component" value="Chromosome 13"/>
</dbReference>
<keyword evidence="2" id="KW-0809">Transit peptide</keyword>
<gene>
    <name evidence="7" type="ORF">D4764_13G0011390</name>
</gene>
<dbReference type="SUPFAM" id="SSF158997">
    <property type="entry name" value="Trm112p-like"/>
    <property type="match status" value="1"/>
</dbReference>
<keyword evidence="3" id="KW-0496">Mitochondrion</keyword>
<dbReference type="HAMAP" id="MF_01187">
    <property type="entry name" value="UPF0434"/>
    <property type="match status" value="1"/>
</dbReference>
<evidence type="ECO:0000256" key="2">
    <source>
        <dbReference type="ARBA" id="ARBA00022946"/>
    </source>
</evidence>
<feature type="transmembrane region" description="Helical" evidence="6">
    <location>
        <begin position="167"/>
        <end position="190"/>
    </location>
</feature>